<dbReference type="STRING" id="159087.Daro_2928"/>
<gene>
    <name evidence="1" type="ordered locus">Daro_2928</name>
</gene>
<dbReference type="HOGENOM" id="CLU_1774317_0_0_4"/>
<name>Q47BX3_DECAR</name>
<dbReference type="EMBL" id="CP000089">
    <property type="protein sequence ID" value="AAZ47658.1"/>
    <property type="molecule type" value="Genomic_DNA"/>
</dbReference>
<dbReference type="AlphaFoldDB" id="Q47BX3"/>
<proteinExistence type="predicted"/>
<organism evidence="1">
    <name type="scientific">Dechloromonas aromatica (strain RCB)</name>
    <dbReference type="NCBI Taxonomy" id="159087"/>
    <lineage>
        <taxon>Bacteria</taxon>
        <taxon>Pseudomonadati</taxon>
        <taxon>Pseudomonadota</taxon>
        <taxon>Betaproteobacteria</taxon>
        <taxon>Rhodocyclales</taxon>
        <taxon>Azonexaceae</taxon>
        <taxon>Dechloromonas</taxon>
    </lineage>
</organism>
<accession>Q47BX3</accession>
<sequence>MNSGNVTWVLLTCAALVAFGCDSEKQGTSKHSDFPERMQIVENISRLTASDHRNTTYRYELIGGCQLLITKLLNGSRFSQANIDLSNTDFEIFEYAKGLGYSLRTPGSHGKLTIFETPSPERVETAIHEFNELSSMCRTKQPLATR</sequence>
<protein>
    <submittedName>
        <fullName evidence="1">Uncharacterized protein</fullName>
    </submittedName>
</protein>
<dbReference type="KEGG" id="dar:Daro_2928"/>
<reference evidence="1" key="1">
    <citation type="submission" date="2005-08" db="EMBL/GenBank/DDBJ databases">
        <title>Complete sequence of Dechloromonas aromatica RCB.</title>
        <authorList>
            <person name="Salinero K.K."/>
            <person name="Copeland A."/>
            <person name="Lucas S."/>
            <person name="Lapidus A."/>
            <person name="Barry K."/>
            <person name="Detter J.C."/>
            <person name="Glavina T."/>
            <person name="Hammon N."/>
            <person name="Israni S."/>
            <person name="Pitluck S."/>
            <person name="Di Bartolo G."/>
            <person name="Trong S."/>
            <person name="Schmutz J."/>
            <person name="Larimer F."/>
            <person name="Land M."/>
            <person name="Ivanova N."/>
            <person name="Richardson P."/>
        </authorList>
    </citation>
    <scope>NUCLEOTIDE SEQUENCE</scope>
    <source>
        <strain evidence="1">RCB</strain>
    </source>
</reference>
<evidence type="ECO:0000313" key="1">
    <source>
        <dbReference type="EMBL" id="AAZ47658.1"/>
    </source>
</evidence>